<accession>A0A8H8S0S8</accession>
<keyword evidence="1" id="KW-0813">Transport</keyword>
<dbReference type="Gene3D" id="3.90.1280.20">
    <property type="match status" value="1"/>
</dbReference>
<dbReference type="InterPro" id="IPR046342">
    <property type="entry name" value="CBS_dom_sf"/>
</dbReference>
<gene>
    <name evidence="3" type="primary">CLCN5</name>
    <name evidence="3" type="ORF">LSUB1_G000630</name>
</gene>
<keyword evidence="2" id="KW-1133">Transmembrane helix</keyword>
<evidence type="ECO:0000256" key="1">
    <source>
        <dbReference type="ARBA" id="ARBA00023065"/>
    </source>
</evidence>
<feature type="transmembrane region" description="Helical" evidence="2">
    <location>
        <begin position="22"/>
        <end position="41"/>
    </location>
</feature>
<dbReference type="GO" id="GO:0005769">
    <property type="term" value="C:early endosome"/>
    <property type="evidence" value="ECO:0007669"/>
    <property type="project" value="TreeGrafter"/>
</dbReference>
<keyword evidence="2" id="KW-0812">Transmembrane</keyword>
<dbReference type="AlphaFoldDB" id="A0A8H8S0S8"/>
<dbReference type="PANTHER" id="PTHR45711:SF3">
    <property type="entry name" value="CLC CHANNEL"/>
    <property type="match status" value="1"/>
</dbReference>
<dbReference type="EMBL" id="QGMJ01000037">
    <property type="protein sequence ID" value="TVY44495.1"/>
    <property type="molecule type" value="Genomic_DNA"/>
</dbReference>
<proteinExistence type="predicted"/>
<dbReference type="GO" id="GO:0005247">
    <property type="term" value="F:voltage-gated chloride channel activity"/>
    <property type="evidence" value="ECO:0007669"/>
    <property type="project" value="TreeGrafter"/>
</dbReference>
<keyword evidence="4" id="KW-1185">Reference proteome</keyword>
<evidence type="ECO:0000256" key="2">
    <source>
        <dbReference type="SAM" id="Phobius"/>
    </source>
</evidence>
<dbReference type="GO" id="GO:0005794">
    <property type="term" value="C:Golgi apparatus"/>
    <property type="evidence" value="ECO:0007669"/>
    <property type="project" value="TreeGrafter"/>
</dbReference>
<dbReference type="SUPFAM" id="SSF54631">
    <property type="entry name" value="CBS-domain pair"/>
    <property type="match status" value="1"/>
</dbReference>
<dbReference type="Proteomes" id="UP000462212">
    <property type="component" value="Unassembled WGS sequence"/>
</dbReference>
<organism evidence="3 4">
    <name type="scientific">Lachnellula subtilissima</name>
    <dbReference type="NCBI Taxonomy" id="602034"/>
    <lineage>
        <taxon>Eukaryota</taxon>
        <taxon>Fungi</taxon>
        <taxon>Dikarya</taxon>
        <taxon>Ascomycota</taxon>
        <taxon>Pezizomycotina</taxon>
        <taxon>Leotiomycetes</taxon>
        <taxon>Helotiales</taxon>
        <taxon>Lachnaceae</taxon>
        <taxon>Lachnellula</taxon>
    </lineage>
</organism>
<comment type="caution">
    <text evidence="3">The sequence shown here is derived from an EMBL/GenBank/DDBJ whole genome shotgun (WGS) entry which is preliminary data.</text>
</comment>
<dbReference type="GO" id="GO:0005886">
    <property type="term" value="C:plasma membrane"/>
    <property type="evidence" value="ECO:0007669"/>
    <property type="project" value="TreeGrafter"/>
</dbReference>
<protein>
    <submittedName>
        <fullName evidence="3">H(+)/Cl(-) exchange transporter</fullName>
    </submittedName>
</protein>
<keyword evidence="2" id="KW-0472">Membrane</keyword>
<sequence>MVNVREDCLAWKFWSDNYRGNFGIYVGSALLFGIIAGAVTMTTRANLPTAKQHDQDQDSEGDLGLPIDKSTYMEISTYLPRKVLWRAFLCYLSAAVVLKALNPNGTGKLVPFETKYGVSYLPNTIYFSSSSVYTNPVLELALVVLITVLLQHPNPPTREPGDVIIKNLLVDGRNPEASWLSQLKARGLMDAGLVLVDGDEMLHVYLAEGELDFAIYEDGVLKDDEPVDLLQGPLSAFVDRTPLSICAKAPMEYAVEMFGKLGLRYLVVVDEGTAKVVGVIIKKRLVLHTATTTTTSPSQLLSTLLCAEPTFEFLKGELFVESSDCAEEVLLAPSPPELVDAGAIFVVTVEVLKPLLLAMPEVGETDDDKAELADADIKLVDSEPESVLVLSIVIGNTSVNVDPPCAVVIVAVDTEYSIYSDDPGVVATAALPLVSLPIVTVVVT</sequence>
<reference evidence="3 4" key="1">
    <citation type="submission" date="2018-05" db="EMBL/GenBank/DDBJ databases">
        <title>Genome sequencing and assembly of the regulated plant pathogen Lachnellula willkommii and related sister species for the development of diagnostic species identification markers.</title>
        <authorList>
            <person name="Giroux E."/>
            <person name="Bilodeau G."/>
        </authorList>
    </citation>
    <scope>NUCLEOTIDE SEQUENCE [LARGE SCALE GENOMIC DNA]</scope>
    <source>
        <strain evidence="3 4">CBS 197.66</strain>
    </source>
</reference>
<evidence type="ECO:0000313" key="3">
    <source>
        <dbReference type="EMBL" id="TVY44495.1"/>
    </source>
</evidence>
<dbReference type="PANTHER" id="PTHR45711">
    <property type="entry name" value="CHLORIDE CHANNEL PROTEIN"/>
    <property type="match status" value="1"/>
</dbReference>
<evidence type="ECO:0000313" key="4">
    <source>
        <dbReference type="Proteomes" id="UP000462212"/>
    </source>
</evidence>
<name>A0A8H8S0S8_9HELO</name>
<keyword evidence="1" id="KW-0406">Ion transport</keyword>
<dbReference type="OrthoDB" id="44789at2759"/>